<organism evidence="11 12">
    <name type="scientific">Dendrobium chrysotoxum</name>
    <name type="common">Orchid</name>
    <dbReference type="NCBI Taxonomy" id="161865"/>
    <lineage>
        <taxon>Eukaryota</taxon>
        <taxon>Viridiplantae</taxon>
        <taxon>Streptophyta</taxon>
        <taxon>Embryophyta</taxon>
        <taxon>Tracheophyta</taxon>
        <taxon>Spermatophyta</taxon>
        <taxon>Magnoliopsida</taxon>
        <taxon>Liliopsida</taxon>
        <taxon>Asparagales</taxon>
        <taxon>Orchidaceae</taxon>
        <taxon>Epidendroideae</taxon>
        <taxon>Malaxideae</taxon>
        <taxon>Dendrobiinae</taxon>
        <taxon>Dendrobium</taxon>
    </lineage>
</organism>
<gene>
    <name evidence="11" type="ORF">IEQ34_010997</name>
</gene>
<evidence type="ECO:0000256" key="8">
    <source>
        <dbReference type="ARBA" id="ARBA00023004"/>
    </source>
</evidence>
<dbReference type="GO" id="GO:0031418">
    <property type="term" value="F:L-ascorbic acid binding"/>
    <property type="evidence" value="ECO:0007669"/>
    <property type="project" value="InterPro"/>
</dbReference>
<dbReference type="PANTHER" id="PTHR14049">
    <property type="entry name" value="LEPRECAN 1"/>
    <property type="match status" value="1"/>
</dbReference>
<evidence type="ECO:0000256" key="4">
    <source>
        <dbReference type="ARBA" id="ARBA00022723"/>
    </source>
</evidence>
<comment type="cofactor">
    <cofactor evidence="2">
        <name>Fe cation</name>
        <dbReference type="ChEBI" id="CHEBI:24875"/>
    </cofactor>
</comment>
<evidence type="ECO:0000256" key="1">
    <source>
        <dbReference type="ARBA" id="ARBA00001961"/>
    </source>
</evidence>
<evidence type="ECO:0000313" key="12">
    <source>
        <dbReference type="Proteomes" id="UP000775213"/>
    </source>
</evidence>
<keyword evidence="5" id="KW-0677">Repeat</keyword>
<dbReference type="EMBL" id="JAGFBR010000010">
    <property type="protein sequence ID" value="KAH0460334.1"/>
    <property type="molecule type" value="Genomic_DNA"/>
</dbReference>
<comment type="caution">
    <text evidence="11">The sequence shown here is derived from an EMBL/GenBank/DDBJ whole genome shotgun (WGS) entry which is preliminary data.</text>
</comment>
<evidence type="ECO:0000313" key="11">
    <source>
        <dbReference type="EMBL" id="KAH0460334.1"/>
    </source>
</evidence>
<keyword evidence="9" id="KW-0812">Transmembrane</keyword>
<name>A0AAV7GF02_DENCH</name>
<dbReference type="GO" id="GO:0032963">
    <property type="term" value="P:collagen metabolic process"/>
    <property type="evidence" value="ECO:0007669"/>
    <property type="project" value="InterPro"/>
</dbReference>
<keyword evidence="9" id="KW-1133">Transmembrane helix</keyword>
<keyword evidence="9" id="KW-0472">Membrane</keyword>
<keyword evidence="6" id="KW-0223">Dioxygenase</keyword>
<feature type="domain" description="Fe2OG dioxygenase" evidence="10">
    <location>
        <begin position="92"/>
        <end position="197"/>
    </location>
</feature>
<keyword evidence="7" id="KW-0560">Oxidoreductase</keyword>
<dbReference type="EC" id="1.14.11.7" evidence="3"/>
<dbReference type="Proteomes" id="UP000775213">
    <property type="component" value="Unassembled WGS sequence"/>
</dbReference>
<dbReference type="InterPro" id="IPR039575">
    <property type="entry name" value="P3H"/>
</dbReference>
<dbReference type="SMART" id="SM00702">
    <property type="entry name" value="P4Hc"/>
    <property type="match status" value="1"/>
</dbReference>
<feature type="transmembrane region" description="Helical" evidence="9">
    <location>
        <begin position="12"/>
        <end position="33"/>
    </location>
</feature>
<reference evidence="11 12" key="1">
    <citation type="journal article" date="2021" name="Hortic Res">
        <title>Chromosome-scale assembly of the Dendrobium chrysotoxum genome enhances the understanding of orchid evolution.</title>
        <authorList>
            <person name="Zhang Y."/>
            <person name="Zhang G.Q."/>
            <person name="Zhang D."/>
            <person name="Liu X.D."/>
            <person name="Xu X.Y."/>
            <person name="Sun W.H."/>
            <person name="Yu X."/>
            <person name="Zhu X."/>
            <person name="Wang Z.W."/>
            <person name="Zhao X."/>
            <person name="Zhong W.Y."/>
            <person name="Chen H."/>
            <person name="Yin W.L."/>
            <person name="Huang T."/>
            <person name="Niu S.C."/>
            <person name="Liu Z.J."/>
        </authorList>
    </citation>
    <scope>NUCLEOTIDE SEQUENCE [LARGE SCALE GENOMIC DNA]</scope>
    <source>
        <strain evidence="11">Lindl</strain>
    </source>
</reference>
<evidence type="ECO:0000256" key="9">
    <source>
        <dbReference type="SAM" id="Phobius"/>
    </source>
</evidence>
<evidence type="ECO:0000256" key="3">
    <source>
        <dbReference type="ARBA" id="ARBA00012262"/>
    </source>
</evidence>
<keyword evidence="12" id="KW-1185">Reference proteome</keyword>
<accession>A0AAV7GF02</accession>
<evidence type="ECO:0000256" key="5">
    <source>
        <dbReference type="ARBA" id="ARBA00022737"/>
    </source>
</evidence>
<dbReference type="GO" id="GO:0019797">
    <property type="term" value="F:procollagen-proline 3-dioxygenase activity"/>
    <property type="evidence" value="ECO:0007669"/>
    <property type="project" value="UniProtKB-EC"/>
</dbReference>
<sequence>MAVEHTRRYIRGFLSLDLCKVFPSFLFVFFYLLDLGCICTQELEFIHRSCGVVGYRPNVFSTTLSHLAATNCAHLILPFVAVREKLKEKVEDFFGCEFELFIEFTGLISWCRGASIGWHSDDNRPYLKQRDFAAVCYLNSHGKDFKGGVFRFKDGDLSSVIPIAGDVLIYTADDRNVHSVDEVLEGERLTLTVWFTRNSAHDEDAKLISLLSQRFSDHEKGKSYSFSPLPASDNMYWFSNGMSGFDIRCARIQNLGFRICSSKHQEFSTSDMAVDPLELLNMPIRLARGDKIFDMEFLNSLHGLQVVQFCHLKFSDLIASRKKEDGGTESTKPHLLDKVNGLELVLPCDHQLAEKVLCSMSCDDEALSFSWVAFKLAVTRWEEYMFSLYKELLMLIPHWVFHQTIFLAPTTEQLSCNQFSGFEEPLQNKLQR</sequence>
<dbReference type="Gene3D" id="2.60.120.620">
    <property type="entry name" value="q2cbj1_9rhob like domain"/>
    <property type="match status" value="1"/>
</dbReference>
<dbReference type="GO" id="GO:0005506">
    <property type="term" value="F:iron ion binding"/>
    <property type="evidence" value="ECO:0007669"/>
    <property type="project" value="InterPro"/>
</dbReference>
<dbReference type="Pfam" id="PF13640">
    <property type="entry name" value="2OG-FeII_Oxy_3"/>
    <property type="match status" value="1"/>
</dbReference>
<evidence type="ECO:0000256" key="2">
    <source>
        <dbReference type="ARBA" id="ARBA00001962"/>
    </source>
</evidence>
<keyword evidence="8" id="KW-0408">Iron</keyword>
<evidence type="ECO:0000259" key="10">
    <source>
        <dbReference type="PROSITE" id="PS51471"/>
    </source>
</evidence>
<proteinExistence type="predicted"/>
<dbReference type="PANTHER" id="PTHR14049:SF9">
    <property type="entry name" value="PROCOLLAGEN-PROLINE 3-DIOXYGENASE"/>
    <property type="match status" value="1"/>
</dbReference>
<dbReference type="AlphaFoldDB" id="A0AAV7GF02"/>
<dbReference type="InterPro" id="IPR006620">
    <property type="entry name" value="Pro_4_hyd_alph"/>
</dbReference>
<protein>
    <recommendedName>
        <fullName evidence="3">procollagen-proline 3-dioxygenase</fullName>
        <ecNumber evidence="3">1.14.11.7</ecNumber>
    </recommendedName>
</protein>
<keyword evidence="4" id="KW-0479">Metal-binding</keyword>
<comment type="cofactor">
    <cofactor evidence="1">
        <name>L-ascorbate</name>
        <dbReference type="ChEBI" id="CHEBI:38290"/>
    </cofactor>
</comment>
<evidence type="ECO:0000256" key="6">
    <source>
        <dbReference type="ARBA" id="ARBA00022964"/>
    </source>
</evidence>
<dbReference type="InterPro" id="IPR005123">
    <property type="entry name" value="Oxoglu/Fe-dep_dioxygenase_dom"/>
</dbReference>
<dbReference type="PROSITE" id="PS51471">
    <property type="entry name" value="FE2OG_OXY"/>
    <property type="match status" value="1"/>
</dbReference>
<dbReference type="InterPro" id="IPR044862">
    <property type="entry name" value="Pro_4_hyd_alph_FE2OG_OXY"/>
</dbReference>
<evidence type="ECO:0000256" key="7">
    <source>
        <dbReference type="ARBA" id="ARBA00023002"/>
    </source>
</evidence>